<dbReference type="InterPro" id="IPR040192">
    <property type="entry name" value="CUEDC1"/>
</dbReference>
<reference evidence="2 3" key="1">
    <citation type="submission" date="2024-10" db="EMBL/GenBank/DDBJ databases">
        <title>Updated reference genomes for cyclostephanoid diatoms.</title>
        <authorList>
            <person name="Roberts W.R."/>
            <person name="Alverson A.J."/>
        </authorList>
    </citation>
    <scope>NUCLEOTIDE SEQUENCE [LARGE SCALE GENOMIC DNA]</scope>
    <source>
        <strain evidence="2 3">AJA228-03</strain>
    </source>
</reference>
<comment type="caution">
    <text evidence="2">The sequence shown here is derived from an EMBL/GenBank/DDBJ whole genome shotgun (WGS) entry which is preliminary data.</text>
</comment>
<dbReference type="AlphaFoldDB" id="A0ABD3REY6"/>
<evidence type="ECO:0000313" key="3">
    <source>
        <dbReference type="Proteomes" id="UP001530377"/>
    </source>
</evidence>
<name>A0ABD3REY6_9STRA</name>
<feature type="compositionally biased region" description="Polar residues" evidence="1">
    <location>
        <begin position="302"/>
        <end position="312"/>
    </location>
</feature>
<dbReference type="Proteomes" id="UP001530377">
    <property type="component" value="Unassembled WGS sequence"/>
</dbReference>
<dbReference type="EMBL" id="JALLPB020000247">
    <property type="protein sequence ID" value="KAL3811622.1"/>
    <property type="molecule type" value="Genomic_DNA"/>
</dbReference>
<feature type="region of interest" description="Disordered" evidence="1">
    <location>
        <begin position="1"/>
        <end position="20"/>
    </location>
</feature>
<feature type="region of interest" description="Disordered" evidence="1">
    <location>
        <begin position="121"/>
        <end position="201"/>
    </location>
</feature>
<protein>
    <recommendedName>
        <fullName evidence="4">CUE domain-containing protein</fullName>
    </recommendedName>
</protein>
<dbReference type="PANTHER" id="PTHR13467:SF3">
    <property type="entry name" value="CUE DOMAIN-CONTAINING PROTEIN 1"/>
    <property type="match status" value="1"/>
</dbReference>
<evidence type="ECO:0000313" key="2">
    <source>
        <dbReference type="EMBL" id="KAL3811622.1"/>
    </source>
</evidence>
<feature type="compositionally biased region" description="Basic and acidic residues" evidence="1">
    <location>
        <begin position="121"/>
        <end position="130"/>
    </location>
</feature>
<accession>A0ABD3REY6</accession>
<feature type="compositionally biased region" description="Acidic residues" evidence="1">
    <location>
        <begin position="344"/>
        <end position="353"/>
    </location>
</feature>
<gene>
    <name evidence="2" type="ORF">ACHAXA_006694</name>
</gene>
<feature type="compositionally biased region" description="Gly residues" evidence="1">
    <location>
        <begin position="252"/>
        <end position="269"/>
    </location>
</feature>
<evidence type="ECO:0008006" key="4">
    <source>
        <dbReference type="Google" id="ProtNLM"/>
    </source>
</evidence>
<dbReference type="PANTHER" id="PTHR13467">
    <property type="entry name" value="CUE DOMAIN CONTAINING PROTEIN 1"/>
    <property type="match status" value="1"/>
</dbReference>
<feature type="compositionally biased region" description="Low complexity" evidence="1">
    <location>
        <begin position="135"/>
        <end position="155"/>
    </location>
</feature>
<feature type="compositionally biased region" description="Basic and acidic residues" evidence="1">
    <location>
        <begin position="361"/>
        <end position="378"/>
    </location>
</feature>
<proteinExistence type="predicted"/>
<dbReference type="Gene3D" id="1.10.8.10">
    <property type="entry name" value="DNA helicase RuvA subunit, C-terminal domain"/>
    <property type="match status" value="1"/>
</dbReference>
<feature type="region of interest" description="Disordered" evidence="1">
    <location>
        <begin position="236"/>
        <end position="269"/>
    </location>
</feature>
<sequence length="378" mass="40050">MIQDSPRWATQEKKNNTTTTKDDAIMSISYEEALSTLQSMFSDQGYTPRHLDAVLRHHGGHMENTVETLLMHGDGTPDELMGKLSRTAADGVASSYSSGGTGGQRGFDVDADVARRLAAEDGMHTRRHGEFGPSSTGADASRAARSSGTRGTRGTPAELPSDFLRIPGRKYPASTTTTSSASSSSSSGFSIASSSSGSAMAGGGIAGQVMTDEQLARMLQDELFQEEIRNNPEFSHLAGRRNPRATTHASWGAGGTGPGGQTTGRSNYGGAGGVVSNDILEGFSKLGDTAKRRFRDLAASWNDPNRNSNQSPRPLFGFGGGGRTQEGYANRAHERRGLLASDLNMEEEEEEMDFVGGGEGGGRDLEMKSVGRGDKKKD</sequence>
<keyword evidence="3" id="KW-1185">Reference proteome</keyword>
<feature type="region of interest" description="Disordered" evidence="1">
    <location>
        <begin position="300"/>
        <end position="378"/>
    </location>
</feature>
<organism evidence="2 3">
    <name type="scientific">Cyclostephanos tholiformis</name>
    <dbReference type="NCBI Taxonomy" id="382380"/>
    <lineage>
        <taxon>Eukaryota</taxon>
        <taxon>Sar</taxon>
        <taxon>Stramenopiles</taxon>
        <taxon>Ochrophyta</taxon>
        <taxon>Bacillariophyta</taxon>
        <taxon>Coscinodiscophyceae</taxon>
        <taxon>Thalassiosirophycidae</taxon>
        <taxon>Stephanodiscales</taxon>
        <taxon>Stephanodiscaceae</taxon>
        <taxon>Cyclostephanos</taxon>
    </lineage>
</organism>
<feature type="compositionally biased region" description="Basic and acidic residues" evidence="1">
    <location>
        <begin position="10"/>
        <end position="20"/>
    </location>
</feature>
<evidence type="ECO:0000256" key="1">
    <source>
        <dbReference type="SAM" id="MobiDB-lite"/>
    </source>
</evidence>
<feature type="compositionally biased region" description="Low complexity" evidence="1">
    <location>
        <begin position="173"/>
        <end position="199"/>
    </location>
</feature>